<dbReference type="Pfam" id="PF13646">
    <property type="entry name" value="HEAT_2"/>
    <property type="match status" value="1"/>
</dbReference>
<dbReference type="STRING" id="1797197.A2Y75_04850"/>
<organism evidence="1 2">
    <name type="scientific">Candidatus Solincola sediminis</name>
    <dbReference type="NCBI Taxonomy" id="1797199"/>
    <lineage>
        <taxon>Bacteria</taxon>
        <taxon>Bacillati</taxon>
        <taxon>Actinomycetota</taxon>
        <taxon>Candidatus Geothermincolia</taxon>
        <taxon>Candidatus Geothermincolales</taxon>
        <taxon>Candidatus Geothermincolaceae</taxon>
        <taxon>Candidatus Solincola</taxon>
    </lineage>
</organism>
<name>A0A1F2WS56_9ACTN</name>
<protein>
    <recommendedName>
        <fullName evidence="3">HEAT repeat domain-containing protein</fullName>
    </recommendedName>
</protein>
<evidence type="ECO:0000313" key="1">
    <source>
        <dbReference type="EMBL" id="OFW59711.1"/>
    </source>
</evidence>
<dbReference type="Proteomes" id="UP000177876">
    <property type="component" value="Unassembled WGS sequence"/>
</dbReference>
<dbReference type="Gene3D" id="1.25.10.10">
    <property type="entry name" value="Leucine-rich Repeat Variant"/>
    <property type="match status" value="1"/>
</dbReference>
<dbReference type="AlphaFoldDB" id="A0A1F2WS56"/>
<sequence>MSLQAVGGEGGPAERDPDLVSMLESDEDSIRISALGTVAGLHESSYLPHIVACLYHPNPEVRSKAAIAMRGVKDTIIADIALLALVTEKDPDVIFDLILIFLYRPKKEAVDELLTYLDYPDYRVRSAAVDVLGALGGVFARYDIIKPLLPLLDDARPSVVMVTLRSLVHVAESLLDRQLLEQIVTSTLKLDNNPNRMVADLAVTVRRQIRESLSMLGKD</sequence>
<dbReference type="SUPFAM" id="SSF48371">
    <property type="entry name" value="ARM repeat"/>
    <property type="match status" value="1"/>
</dbReference>
<comment type="caution">
    <text evidence="1">The sequence shown here is derived from an EMBL/GenBank/DDBJ whole genome shotgun (WGS) entry which is preliminary data.</text>
</comment>
<dbReference type="InterPro" id="IPR011989">
    <property type="entry name" value="ARM-like"/>
</dbReference>
<reference evidence="1 2" key="1">
    <citation type="journal article" date="2016" name="Nat. Commun.">
        <title>Thousands of microbial genomes shed light on interconnected biogeochemical processes in an aquifer system.</title>
        <authorList>
            <person name="Anantharaman K."/>
            <person name="Brown C.T."/>
            <person name="Hug L.A."/>
            <person name="Sharon I."/>
            <person name="Castelle C.J."/>
            <person name="Probst A.J."/>
            <person name="Thomas B.C."/>
            <person name="Singh A."/>
            <person name="Wilkins M.J."/>
            <person name="Karaoz U."/>
            <person name="Brodie E.L."/>
            <person name="Williams K.H."/>
            <person name="Hubbard S.S."/>
            <person name="Banfield J.F."/>
        </authorList>
    </citation>
    <scope>NUCLEOTIDE SEQUENCE [LARGE SCALE GENOMIC DNA]</scope>
</reference>
<accession>A0A1F2WS56</accession>
<gene>
    <name evidence="1" type="ORF">A2Y75_04850</name>
</gene>
<evidence type="ECO:0000313" key="2">
    <source>
        <dbReference type="Proteomes" id="UP000177876"/>
    </source>
</evidence>
<evidence type="ECO:0008006" key="3">
    <source>
        <dbReference type="Google" id="ProtNLM"/>
    </source>
</evidence>
<dbReference type="InterPro" id="IPR016024">
    <property type="entry name" value="ARM-type_fold"/>
</dbReference>
<dbReference type="EMBL" id="MELK01000011">
    <property type="protein sequence ID" value="OFW59711.1"/>
    <property type="molecule type" value="Genomic_DNA"/>
</dbReference>
<proteinExistence type="predicted"/>